<dbReference type="Proteomes" id="UP001054925">
    <property type="component" value="Unassembled WGS sequence"/>
</dbReference>
<dbReference type="InterPro" id="IPR047640">
    <property type="entry name" value="RpiR-like"/>
</dbReference>
<name>A0AAV5G8N4_CORAM</name>
<dbReference type="InterPro" id="IPR000281">
    <property type="entry name" value="HTH_RpiR"/>
</dbReference>
<dbReference type="GO" id="GO:0097367">
    <property type="term" value="F:carbohydrate derivative binding"/>
    <property type="evidence" value="ECO:0007669"/>
    <property type="project" value="InterPro"/>
</dbReference>
<dbReference type="GO" id="GO:1901135">
    <property type="term" value="P:carbohydrate derivative metabolic process"/>
    <property type="evidence" value="ECO:0007669"/>
    <property type="project" value="InterPro"/>
</dbReference>
<dbReference type="RefSeq" id="WP_236163849.1">
    <property type="nucleotide sequence ID" value="NZ_BQKK01000002.1"/>
</dbReference>
<evidence type="ECO:0000313" key="6">
    <source>
        <dbReference type="EMBL" id="GJN42998.1"/>
    </source>
</evidence>
<dbReference type="InterPro" id="IPR036388">
    <property type="entry name" value="WH-like_DNA-bd_sf"/>
</dbReference>
<evidence type="ECO:0000256" key="3">
    <source>
        <dbReference type="ARBA" id="ARBA00023163"/>
    </source>
</evidence>
<dbReference type="PROSITE" id="PS51071">
    <property type="entry name" value="HTH_RPIR"/>
    <property type="match status" value="1"/>
</dbReference>
<dbReference type="InterPro" id="IPR046348">
    <property type="entry name" value="SIS_dom_sf"/>
</dbReference>
<dbReference type="GO" id="GO:0003700">
    <property type="term" value="F:DNA-binding transcription factor activity"/>
    <property type="evidence" value="ECO:0007669"/>
    <property type="project" value="InterPro"/>
</dbReference>
<dbReference type="Gene3D" id="1.10.10.10">
    <property type="entry name" value="Winged helix-like DNA-binding domain superfamily/Winged helix DNA-binding domain"/>
    <property type="match status" value="1"/>
</dbReference>
<dbReference type="PANTHER" id="PTHR30514:SF1">
    <property type="entry name" value="HTH-TYPE TRANSCRIPTIONAL REGULATOR HEXR-RELATED"/>
    <property type="match status" value="1"/>
</dbReference>
<dbReference type="SUPFAM" id="SSF46689">
    <property type="entry name" value="Homeodomain-like"/>
    <property type="match status" value="1"/>
</dbReference>
<feature type="domain" description="HTH rpiR-type" evidence="4">
    <location>
        <begin position="15"/>
        <end position="91"/>
    </location>
</feature>
<dbReference type="PROSITE" id="PS51464">
    <property type="entry name" value="SIS"/>
    <property type="match status" value="1"/>
</dbReference>
<dbReference type="PANTHER" id="PTHR30514">
    <property type="entry name" value="GLUCOKINASE"/>
    <property type="match status" value="1"/>
</dbReference>
<dbReference type="InterPro" id="IPR001347">
    <property type="entry name" value="SIS_dom"/>
</dbReference>
<protein>
    <submittedName>
        <fullName evidence="6">Transcriptional regulator</fullName>
    </submittedName>
</protein>
<feature type="domain" description="SIS" evidence="5">
    <location>
        <begin position="122"/>
        <end position="263"/>
    </location>
</feature>
<dbReference type="Pfam" id="PF01418">
    <property type="entry name" value="HTH_6"/>
    <property type="match status" value="1"/>
</dbReference>
<dbReference type="Gene3D" id="3.40.50.10490">
    <property type="entry name" value="Glucose-6-phosphate isomerase like protein, domain 1"/>
    <property type="match status" value="1"/>
</dbReference>
<keyword evidence="3" id="KW-0804">Transcription</keyword>
<dbReference type="Pfam" id="PF01380">
    <property type="entry name" value="SIS"/>
    <property type="match status" value="1"/>
</dbReference>
<evidence type="ECO:0000259" key="5">
    <source>
        <dbReference type="PROSITE" id="PS51464"/>
    </source>
</evidence>
<dbReference type="GO" id="GO:0003677">
    <property type="term" value="F:DNA binding"/>
    <property type="evidence" value="ECO:0007669"/>
    <property type="project" value="UniProtKB-KW"/>
</dbReference>
<gene>
    <name evidence="6" type="ORF">CAT723_14770</name>
</gene>
<evidence type="ECO:0000256" key="2">
    <source>
        <dbReference type="ARBA" id="ARBA00023125"/>
    </source>
</evidence>
<reference evidence="6" key="1">
    <citation type="submission" date="2021-12" db="EMBL/GenBank/DDBJ databases">
        <title>Draft genome sequence of Corynebacterium ammoniagenes strain T-723.</title>
        <authorList>
            <person name="Matsuzawa M."/>
            <person name="Hiratani M."/>
            <person name="Abe I."/>
            <person name="Tsuji Y."/>
            <person name="Nakamura J."/>
        </authorList>
    </citation>
    <scope>NUCLEOTIDE SEQUENCE</scope>
    <source>
        <strain evidence="6">T-723</strain>
    </source>
</reference>
<comment type="caution">
    <text evidence="6">The sequence shown here is derived from an EMBL/GenBank/DDBJ whole genome shotgun (WGS) entry which is preliminary data.</text>
</comment>
<dbReference type="AlphaFoldDB" id="A0AAV5G8N4"/>
<keyword evidence="1" id="KW-0805">Transcription regulation</keyword>
<proteinExistence type="predicted"/>
<dbReference type="SUPFAM" id="SSF53697">
    <property type="entry name" value="SIS domain"/>
    <property type="match status" value="1"/>
</dbReference>
<dbReference type="InterPro" id="IPR035472">
    <property type="entry name" value="RpiR-like_SIS"/>
</dbReference>
<keyword evidence="2" id="KW-0238">DNA-binding</keyword>
<evidence type="ECO:0000313" key="7">
    <source>
        <dbReference type="Proteomes" id="UP001054925"/>
    </source>
</evidence>
<evidence type="ECO:0000256" key="1">
    <source>
        <dbReference type="ARBA" id="ARBA00023015"/>
    </source>
</evidence>
<dbReference type="InterPro" id="IPR009057">
    <property type="entry name" value="Homeodomain-like_sf"/>
</dbReference>
<sequence length="277" mass="29119">MARNSSSPELDFTDLSVSARLASCAKILKPNQRKVAQFVMDNLESVVDMTAQEVSEKVGVGRATVVRTAQALGFEGFPQFRVALARETPQVQSPKEGIAAAAQAVAANLESIVIDEDELNRIAKRLGTARQVLVSAHGLSAPLGTTLVARLVSVGVPAMMYSDATTEKLAAAGLTSDSVCVAISGSGVNTPTLRAVTLARDAGAEVVALTSFARTPLTELACHTLIIPKAFSSFREEILHASRVELLFVCEQLAARVTPATPPKTDPLAIVGEGLQE</sequence>
<dbReference type="EMBL" id="BQKK01000002">
    <property type="protein sequence ID" value="GJN42998.1"/>
    <property type="molecule type" value="Genomic_DNA"/>
</dbReference>
<evidence type="ECO:0000259" key="4">
    <source>
        <dbReference type="PROSITE" id="PS51071"/>
    </source>
</evidence>
<dbReference type="CDD" id="cd05013">
    <property type="entry name" value="SIS_RpiR"/>
    <property type="match status" value="1"/>
</dbReference>
<organism evidence="6 7">
    <name type="scientific">Corynebacterium ammoniagenes</name>
    <name type="common">Brevibacterium ammoniagenes</name>
    <dbReference type="NCBI Taxonomy" id="1697"/>
    <lineage>
        <taxon>Bacteria</taxon>
        <taxon>Bacillati</taxon>
        <taxon>Actinomycetota</taxon>
        <taxon>Actinomycetes</taxon>
        <taxon>Mycobacteriales</taxon>
        <taxon>Corynebacteriaceae</taxon>
        <taxon>Corynebacterium</taxon>
    </lineage>
</organism>
<accession>A0AAV5G8N4</accession>